<evidence type="ECO:0000256" key="10">
    <source>
        <dbReference type="PIRSR" id="PIRSR001594-2"/>
    </source>
</evidence>
<feature type="binding site" evidence="10">
    <location>
        <position position="119"/>
    </location>
    <ligand>
        <name>ATP</name>
        <dbReference type="ChEBI" id="CHEBI:30616"/>
    </ligand>
</feature>
<dbReference type="GO" id="GO:0004736">
    <property type="term" value="F:pyruvate carboxylase activity"/>
    <property type="evidence" value="ECO:0007669"/>
    <property type="project" value="UniProtKB-EC"/>
</dbReference>
<dbReference type="PANTHER" id="PTHR43778:SF2">
    <property type="entry name" value="PYRUVATE CARBOXYLASE, MITOCHONDRIAL"/>
    <property type="match status" value="1"/>
</dbReference>
<dbReference type="NCBIfam" id="TIGR01235">
    <property type="entry name" value="pyruv_carbox"/>
    <property type="match status" value="1"/>
</dbReference>
<dbReference type="SUPFAM" id="SSF51230">
    <property type="entry name" value="Single hybrid motif"/>
    <property type="match status" value="1"/>
</dbReference>
<dbReference type="SMART" id="SM00878">
    <property type="entry name" value="Biotin_carb_C"/>
    <property type="match status" value="1"/>
</dbReference>
<dbReference type="FunFam" id="3.20.20.70:FF:000033">
    <property type="entry name" value="Pyruvate carboxylase"/>
    <property type="match status" value="1"/>
</dbReference>
<dbReference type="PROSITE" id="PS50979">
    <property type="entry name" value="BC"/>
    <property type="match status" value="1"/>
</dbReference>
<dbReference type="PIRSF" id="PIRSF001594">
    <property type="entry name" value="Pyruv_carbox"/>
    <property type="match status" value="1"/>
</dbReference>
<feature type="binding site" description="via carbamate group" evidence="11">
    <location>
        <position position="708"/>
    </location>
    <ligand>
        <name>Mn(2+)</name>
        <dbReference type="ChEBI" id="CHEBI:29035"/>
    </ligand>
</feature>
<dbReference type="InterPro" id="IPR011764">
    <property type="entry name" value="Biotin_carboxylation_dom"/>
</dbReference>
<sequence length="1142" mass="128056">MLQMRKVMAANRGEIAIRIFRACTELGLRTVAIYSYEDRFSLHRYKADEAYLVGKGKDPIAAYLDYNEILDIAQENDVDAIHPGYGFLSENPDFARACIERGIIWVGPPPEVIELVGDKVRARELAKSLNIPVIPGTDEPVETVEDAINFAESASYPVIIKAASGGGGRGMRVARNREELKKFYDVARSEALKAFGDSRVFLEKYLERPRHIEVQILGDSYGNVVHLFERDCSIQRRHQKLIEIAPARNLDQFLKERLYDAALRIAREVGYVSAGTVEFLIEEGKYYFIEVNPRIQVEHTVTEMITGRDIVQAQLRIARGESLPEIGIAGQEAVKKSGYAIQCRVTTEDPENNFVPDTGRVTVYRTAVGFGIRLDGGNGFVGARITPHYDSLLVKVTSWALSFEDAVAKMDRALKEFRIRGVKTNIPFLLNVIEHPRFLKGDCDTTFVDSTPELFRFPERKDRGNKILKYIANVTVNGFPGIPREKIPRIVVRDPEVPHVKEKPPQGFKQILDEKGPEYLVKLINESKELLLTDTTMRDAHQSLLATRVRTYDMLKVAPLVAHNLSGLFSLEMWGGATFDVAMRFLREDSWDRLIKLRDKIPNIPFQMLLRGSNAVGYSNYPDNVVRAFIKEAASAGIDVFRIFDCFNWIENMKVSIEEALKTGKIVEVALCYTSDCTDPNEHLYTIDYYVNLAKELAAMGVHIIGIKDMAGLCKPKAAYELVKALKEEVGLPVHFHTHDTAGTGIASYLSAARAGVDIVDVAVSSLSGVTAQPSVEALIASLMGSERQPRIDLEKIMPIANYWERVREFYAPFESELKSSTGEVYFHEIPGGQYTNLKPRAVQLGLGDRWEELKQMYARVNKLLGNIPKVTPSSKVVADLAIFMLKNNLTEEDLFRKGHELNFPQSVVEFFKGMIGGPPCGFNEELQRIVLKGEEPLNCRPGELLPPVDLEEKKAELRELLGREPTMRDVLSAILYPGVYEDFVKHQKEYSDTSVMKTPLFFYGLELGQEDWVDIEPGKTLVIKLSAIGELLPDGTRIIYFELNGQPREVRVRDFSVKVEEAGRLKAEPGNINHVGAPMPGKVVRVNVRPGVSVKKGDQLLIIEAMKIETPVVAPREGKVKEVLVGIGDEVEQGDLLVVME</sequence>
<evidence type="ECO:0000256" key="9">
    <source>
        <dbReference type="PIRSR" id="PIRSR001594-1"/>
    </source>
</evidence>
<dbReference type="Pfam" id="PF02436">
    <property type="entry name" value="PYC_OADA"/>
    <property type="match status" value="1"/>
</dbReference>
<proteinExistence type="predicted"/>
<feature type="binding site" evidence="11">
    <location>
        <position position="539"/>
    </location>
    <ligand>
        <name>Mn(2+)</name>
        <dbReference type="ChEBI" id="CHEBI:29035"/>
    </ligand>
</feature>
<dbReference type="PATRIC" id="fig|1298851.3.peg.8"/>
<keyword evidence="7 8" id="KW-0092">Biotin</keyword>
<keyword evidence="18" id="KW-1185">Reference proteome</keyword>
<evidence type="ECO:0000256" key="1">
    <source>
        <dbReference type="ARBA" id="ARBA00001953"/>
    </source>
</evidence>
<dbReference type="InterPro" id="IPR011054">
    <property type="entry name" value="Rudment_hybrid_motif"/>
</dbReference>
<evidence type="ECO:0000259" key="16">
    <source>
        <dbReference type="PROSITE" id="PS50991"/>
    </source>
</evidence>
<dbReference type="GO" id="GO:0046872">
    <property type="term" value="F:metal ion binding"/>
    <property type="evidence" value="ECO:0007669"/>
    <property type="project" value="UniProtKB-KW"/>
</dbReference>
<organism evidence="17 18">
    <name type="scientific">Thermosulfidibacter takaii (strain DSM 17441 / JCM 13301 / NBRC 103674 / ABI70S6)</name>
    <dbReference type="NCBI Taxonomy" id="1298851"/>
    <lineage>
        <taxon>Bacteria</taxon>
        <taxon>Pseudomonadati</taxon>
        <taxon>Thermosulfidibacterota</taxon>
        <taxon>Thermosulfidibacteria</taxon>
        <taxon>Thermosulfidibacterales</taxon>
        <taxon>Thermosulfidibacteraceae</taxon>
    </lineage>
</organism>
<evidence type="ECO:0000259" key="15">
    <source>
        <dbReference type="PROSITE" id="PS50979"/>
    </source>
</evidence>
<keyword evidence="6 8" id="KW-0067">ATP-binding</keyword>
<dbReference type="Gene3D" id="3.20.20.70">
    <property type="entry name" value="Aldolase class I"/>
    <property type="match status" value="1"/>
</dbReference>
<dbReference type="NCBIfam" id="NF006761">
    <property type="entry name" value="PRK09282.1"/>
    <property type="match status" value="1"/>
</dbReference>
<evidence type="ECO:0000256" key="6">
    <source>
        <dbReference type="ARBA" id="ARBA00022840"/>
    </source>
</evidence>
<dbReference type="Gene3D" id="2.40.50.100">
    <property type="match status" value="1"/>
</dbReference>
<dbReference type="FunFam" id="2.40.50.100:FF:000003">
    <property type="entry name" value="Acetyl-CoA carboxylase biotin carboxyl carrier protein"/>
    <property type="match status" value="1"/>
</dbReference>
<dbReference type="KEGG" id="ttk:TST_0008"/>
<dbReference type="EC" id="6.4.1.1" evidence="2 8"/>
<dbReference type="InterPro" id="IPR003379">
    <property type="entry name" value="Carboxylase_cons_dom"/>
</dbReference>
<dbReference type="InterPro" id="IPR005930">
    <property type="entry name" value="Pyruv_COase"/>
</dbReference>
<keyword evidence="17" id="KW-0670">Pyruvate</keyword>
<dbReference type="FunFam" id="3.40.50.20:FF:000010">
    <property type="entry name" value="Propionyl-CoA carboxylase subunit alpha"/>
    <property type="match status" value="1"/>
</dbReference>
<dbReference type="Proteomes" id="UP000063234">
    <property type="component" value="Chromosome"/>
</dbReference>
<dbReference type="PROSITE" id="PS50968">
    <property type="entry name" value="BIOTINYL_LIPOYL"/>
    <property type="match status" value="1"/>
</dbReference>
<dbReference type="Pfam" id="PF00364">
    <property type="entry name" value="Biotin_lipoyl"/>
    <property type="match status" value="1"/>
</dbReference>
<dbReference type="PROSITE" id="PS00866">
    <property type="entry name" value="CPSASE_1"/>
    <property type="match status" value="1"/>
</dbReference>
<keyword evidence="5 8" id="KW-0547">Nucleotide-binding</keyword>
<dbReference type="InterPro" id="IPR005481">
    <property type="entry name" value="BC-like_N"/>
</dbReference>
<dbReference type="FunFam" id="3.30.1490.20:FF:000018">
    <property type="entry name" value="Biotin carboxylase"/>
    <property type="match status" value="1"/>
</dbReference>
<dbReference type="PANTHER" id="PTHR43778">
    <property type="entry name" value="PYRUVATE CARBOXYLASE"/>
    <property type="match status" value="1"/>
</dbReference>
<gene>
    <name evidence="17" type="primary">pyc</name>
    <name evidence="17" type="ORF">TST_0008</name>
</gene>
<evidence type="ECO:0000259" key="13">
    <source>
        <dbReference type="PROSITE" id="PS50968"/>
    </source>
</evidence>
<dbReference type="InterPro" id="IPR016185">
    <property type="entry name" value="PreATP-grasp_dom_sf"/>
</dbReference>
<dbReference type="GO" id="GO:0006094">
    <property type="term" value="P:gluconeogenesis"/>
    <property type="evidence" value="ECO:0007669"/>
    <property type="project" value="InterPro"/>
</dbReference>
<name>A0A0S3QR74_THET7</name>
<dbReference type="NCBIfam" id="NF009554">
    <property type="entry name" value="PRK12999.1"/>
    <property type="match status" value="1"/>
</dbReference>
<reference evidence="18" key="1">
    <citation type="journal article" date="2018" name="Science">
        <title>A primordial and reversible TCA cycle in a facultatively chemolithoautotrophic thermophile.</title>
        <authorList>
            <person name="Nunoura T."/>
            <person name="Chikaraishi Y."/>
            <person name="Izaki R."/>
            <person name="Suwa T."/>
            <person name="Sato T."/>
            <person name="Harada T."/>
            <person name="Mori K."/>
            <person name="Kato Y."/>
            <person name="Miyazaki M."/>
            <person name="Shimamura S."/>
            <person name="Yanagawa K."/>
            <person name="Shuto A."/>
            <person name="Ohkouchi N."/>
            <person name="Fujita N."/>
            <person name="Takaki Y."/>
            <person name="Atomi H."/>
            <person name="Takai K."/>
        </authorList>
    </citation>
    <scope>NUCLEOTIDE SEQUENCE [LARGE SCALE GENOMIC DNA]</scope>
    <source>
        <strain evidence="18">DSM 17441 / JCM 13301 / NBRC 103674 / ABI70S6</strain>
    </source>
</reference>
<evidence type="ECO:0000256" key="3">
    <source>
        <dbReference type="ARBA" id="ARBA00022598"/>
    </source>
</evidence>
<dbReference type="SUPFAM" id="SSF56059">
    <property type="entry name" value="Glutathione synthetase ATP-binding domain-like"/>
    <property type="match status" value="1"/>
</dbReference>
<keyword evidence="3 8" id="KW-0436">Ligase</keyword>
<dbReference type="InterPro" id="IPR055268">
    <property type="entry name" value="PCB-like"/>
</dbReference>
<dbReference type="InterPro" id="IPR005479">
    <property type="entry name" value="CPAse_ATP-bd"/>
</dbReference>
<feature type="binding site" evidence="10">
    <location>
        <position position="872"/>
    </location>
    <ligand>
        <name>substrate</name>
    </ligand>
</feature>
<dbReference type="InterPro" id="IPR000089">
    <property type="entry name" value="Biotin_lipoyl"/>
</dbReference>
<dbReference type="EMBL" id="AP013035">
    <property type="protein sequence ID" value="BAT70819.1"/>
    <property type="molecule type" value="Genomic_DNA"/>
</dbReference>
<dbReference type="AlphaFoldDB" id="A0A0S3QR74"/>
<feature type="binding site" evidence="10">
    <location>
        <position position="238"/>
    </location>
    <ligand>
        <name>ATP</name>
        <dbReference type="ChEBI" id="CHEBI:30616"/>
    </ligand>
</feature>
<dbReference type="RefSeq" id="WP_068548473.1">
    <property type="nucleotide sequence ID" value="NZ_AP013035.1"/>
</dbReference>
<feature type="modified residue" description="N6-carboxylysine" evidence="12">
    <location>
        <position position="708"/>
    </location>
</feature>
<dbReference type="InterPro" id="IPR005482">
    <property type="entry name" value="Biotin_COase_C"/>
</dbReference>
<dbReference type="PROSITE" id="PS50991">
    <property type="entry name" value="PYR_CT"/>
    <property type="match status" value="1"/>
</dbReference>
<dbReference type="CDD" id="cd06850">
    <property type="entry name" value="biotinyl_domain"/>
    <property type="match status" value="1"/>
</dbReference>
<dbReference type="GO" id="GO:0005737">
    <property type="term" value="C:cytoplasm"/>
    <property type="evidence" value="ECO:0007669"/>
    <property type="project" value="TreeGrafter"/>
</dbReference>
<dbReference type="InterPro" id="IPR000891">
    <property type="entry name" value="PYR_CT"/>
</dbReference>
<feature type="binding site" evidence="11">
    <location>
        <position position="739"/>
    </location>
    <ligand>
        <name>Mn(2+)</name>
        <dbReference type="ChEBI" id="CHEBI:29035"/>
    </ligand>
</feature>
<feature type="domain" description="ATP-grasp" evidence="14">
    <location>
        <begin position="123"/>
        <end position="319"/>
    </location>
</feature>
<feature type="binding site" evidence="10">
    <location>
        <position position="203"/>
    </location>
    <ligand>
        <name>ATP</name>
        <dbReference type="ChEBI" id="CHEBI:30616"/>
    </ligand>
</feature>
<keyword evidence="4 11" id="KW-0479">Metal-binding</keyword>
<dbReference type="InterPro" id="IPR011761">
    <property type="entry name" value="ATP-grasp"/>
</dbReference>
<comment type="cofactor">
    <cofactor evidence="1 8">
        <name>biotin</name>
        <dbReference type="ChEBI" id="CHEBI:57586"/>
    </cofactor>
</comment>
<comment type="catalytic activity">
    <reaction evidence="8">
        <text>hydrogencarbonate + pyruvate + ATP = oxaloacetate + ADP + phosphate + H(+)</text>
        <dbReference type="Rhea" id="RHEA:20844"/>
        <dbReference type="ChEBI" id="CHEBI:15361"/>
        <dbReference type="ChEBI" id="CHEBI:15378"/>
        <dbReference type="ChEBI" id="CHEBI:16452"/>
        <dbReference type="ChEBI" id="CHEBI:17544"/>
        <dbReference type="ChEBI" id="CHEBI:30616"/>
        <dbReference type="ChEBI" id="CHEBI:43474"/>
        <dbReference type="ChEBI" id="CHEBI:456216"/>
        <dbReference type="EC" id="6.4.1.1"/>
    </reaction>
</comment>
<feature type="active site" evidence="9">
    <location>
        <position position="294"/>
    </location>
</feature>
<protein>
    <recommendedName>
        <fullName evidence="2 8">Pyruvate carboxylase</fullName>
        <ecNumber evidence="2 8">6.4.1.1</ecNumber>
    </recommendedName>
</protein>
<dbReference type="Pfam" id="PF00682">
    <property type="entry name" value="HMGL-like"/>
    <property type="match status" value="1"/>
</dbReference>
<feature type="binding site" evidence="11">
    <location>
        <position position="737"/>
    </location>
    <ligand>
        <name>Mn(2+)</name>
        <dbReference type="ChEBI" id="CHEBI:29035"/>
    </ligand>
</feature>
<feature type="binding site" evidence="10">
    <location>
        <position position="611"/>
    </location>
    <ligand>
        <name>substrate</name>
    </ligand>
</feature>
<evidence type="ECO:0000313" key="18">
    <source>
        <dbReference type="Proteomes" id="UP000063234"/>
    </source>
</evidence>
<feature type="domain" description="Lipoyl-binding" evidence="13">
    <location>
        <begin position="1067"/>
        <end position="1142"/>
    </location>
</feature>
<evidence type="ECO:0000313" key="17">
    <source>
        <dbReference type="EMBL" id="BAT70819.1"/>
    </source>
</evidence>
<feature type="domain" description="Pyruvate carboxyltransferase" evidence="16">
    <location>
        <begin position="530"/>
        <end position="798"/>
    </location>
</feature>
<dbReference type="PROSITE" id="PS00867">
    <property type="entry name" value="CPSASE_2"/>
    <property type="match status" value="1"/>
</dbReference>
<comment type="function">
    <text evidence="8">Catalyzes a 2-step reaction, involving the ATP-dependent carboxylation of the covalently attached biotin in the first step and the transfer of the carboxyl group to pyruvate in the second.</text>
</comment>
<dbReference type="Pfam" id="PF00289">
    <property type="entry name" value="Biotin_carb_N"/>
    <property type="match status" value="1"/>
</dbReference>
<dbReference type="Pfam" id="PF02785">
    <property type="entry name" value="Biotin_carb_C"/>
    <property type="match status" value="1"/>
</dbReference>
<evidence type="ECO:0000256" key="7">
    <source>
        <dbReference type="ARBA" id="ARBA00023267"/>
    </source>
</evidence>
<evidence type="ECO:0000259" key="14">
    <source>
        <dbReference type="PROSITE" id="PS50975"/>
    </source>
</evidence>
<evidence type="ECO:0000256" key="4">
    <source>
        <dbReference type="ARBA" id="ARBA00022723"/>
    </source>
</evidence>
<evidence type="ECO:0000256" key="11">
    <source>
        <dbReference type="PIRSR" id="PIRSR001594-3"/>
    </source>
</evidence>
<dbReference type="PROSITE" id="PS50975">
    <property type="entry name" value="ATP_GRASP"/>
    <property type="match status" value="1"/>
</dbReference>
<dbReference type="FunFam" id="3.30.470.20:FF:000012">
    <property type="entry name" value="Pyruvate carboxylase"/>
    <property type="match status" value="1"/>
</dbReference>
<dbReference type="Gene3D" id="3.30.470.20">
    <property type="entry name" value="ATP-grasp fold, B domain"/>
    <property type="match status" value="1"/>
</dbReference>
<evidence type="ECO:0000256" key="12">
    <source>
        <dbReference type="PIRSR" id="PIRSR001594-4"/>
    </source>
</evidence>
<dbReference type="SUPFAM" id="SSF51246">
    <property type="entry name" value="Rudiment single hybrid motif"/>
    <property type="match status" value="1"/>
</dbReference>
<feature type="domain" description="Biotin carboxylation" evidence="15">
    <location>
        <begin position="3"/>
        <end position="453"/>
    </location>
</feature>
<dbReference type="InterPro" id="IPR013785">
    <property type="entry name" value="Aldolase_TIM"/>
</dbReference>
<dbReference type="CDD" id="cd07937">
    <property type="entry name" value="DRE_TIM_PC_TC_5S"/>
    <property type="match status" value="1"/>
</dbReference>
<feature type="modified residue" description="N6-biotinyllysine" evidence="12">
    <location>
        <position position="1108"/>
    </location>
</feature>
<dbReference type="STRING" id="1298851.TST_0008"/>
<dbReference type="SUPFAM" id="SSF51569">
    <property type="entry name" value="Aldolase"/>
    <property type="match status" value="1"/>
</dbReference>
<dbReference type="SUPFAM" id="SSF89000">
    <property type="entry name" value="post-HMGL domain-like"/>
    <property type="match status" value="1"/>
</dbReference>
<evidence type="ECO:0000256" key="8">
    <source>
        <dbReference type="PIRNR" id="PIRNR001594"/>
    </source>
</evidence>
<evidence type="ECO:0000256" key="2">
    <source>
        <dbReference type="ARBA" id="ARBA00013057"/>
    </source>
</evidence>
<dbReference type="Gene3D" id="3.10.600.10">
    <property type="entry name" value="pyruvate carboxylase f1077a mutant domain"/>
    <property type="match status" value="1"/>
</dbReference>
<dbReference type="InterPro" id="IPR011053">
    <property type="entry name" value="Single_hybrid_motif"/>
</dbReference>
<dbReference type="SUPFAM" id="SSF52440">
    <property type="entry name" value="PreATP-grasp domain"/>
    <property type="match status" value="1"/>
</dbReference>
<dbReference type="Pfam" id="PF02786">
    <property type="entry name" value="CPSase_L_D2"/>
    <property type="match status" value="1"/>
</dbReference>
<accession>A0A0S3QR74</accession>
<evidence type="ECO:0000256" key="5">
    <source>
        <dbReference type="ARBA" id="ARBA00022741"/>
    </source>
</evidence>
<dbReference type="OrthoDB" id="9807469at2"/>
<dbReference type="GO" id="GO:0005524">
    <property type="term" value="F:ATP binding"/>
    <property type="evidence" value="ECO:0007669"/>
    <property type="project" value="UniProtKB-UniRule"/>
</dbReference>